<keyword evidence="7" id="KW-1185">Reference proteome</keyword>
<sequence length="1107" mass="125203">MDSDRLSIICAGLGTVEEDENGAVIGYTKGDYCLDNLKDLQRYLRRDNPQKRDVFKQICKWNTVSRDLIPIIESYQNDRNLVIATVKILVFLTLPVDPTSYEIAQQIEYLWALKAAMARNVTIAVIISLLEDPLDHLESDAFTEEDWKLVQLVITLFRNLLAIREITSQQKARGSAAQLLQLDDTFLELMFQENVMDVILVLTQHVEEDCGFIKQDKLLLLEIYHYIFLGRDPELVARSCKKGSQDGELSSSVDSLISIMEEESRKRKAVVQRSLDHSGTFSRIFMDGSKTLHKSYPACGPGGMSLEVHKVQRGPQKRIAWDHPTLAPLKENLQELLRNFLEQFLSGGYNVLMQSIRQDIRKEHPSIQNSDIITFFQVVQFVLAFQYHHVSVSKKAGDEDPLSEALNNQHGSANFKGDICGPVAETINEEMFNLVLNRWRETFEGLKQTNDYKSLSAAGSLMKNMIFMIDLVLKLLPESSGDTHTARVLLYKLFYDQTDQGFTQLLLNLFRAFKMDKQPKSDLSDLLEIIHVIFRLMERLQSRGSLRVAKKTRRIRRKKATNDHPEVNQSTETDSTAIPDTSEIPTEPSNTSSEIPTDTSEIPTEPSKTSSDQPAEDPQIQCDATQRPVDTHKQINSDPLPSIDQGTSGSSSDDDDDELPATSEVDFNVSRLVGSFLNNTVVHNLCWLLKHYKTNSARTNHYILCMLRRICDDLGMAPMLYQLSLLTIFYTILADQKSSRSREHSSITNFLTKLVRDMLKLMKKQPLLFVDILFWKTKKECHCISADAIMSEMASLKKDINALNGTEKGFPRNIADSLGDDEADLVVPHYTESQREDFSDTVHENNSPQADLITKKRRGPRSLSTEDRYGNDSTPGLADDVGGKVVKRRSSIFSPEQEDMLKDLYEKHKGDRACCRLIAGALDPDNKISPAQVSRKLKQLGLRSDVRKRKTAEKTDPQLSSTDDEETLQTLVNRLKGSSLRKDVSSEKSQQEEAREWFGSDDETLASLPRLKKKLNMEATKNSPIEHSSAEKESYTVQDTAHEDFDSPELLDDEMDSEPDNAGSTQRSKYSNIESLEDSDDGADTVALSNIGPKRSLRLVFDDDEED</sequence>
<dbReference type="GO" id="GO:0006281">
    <property type="term" value="P:DNA repair"/>
    <property type="evidence" value="ECO:0007669"/>
    <property type="project" value="TreeGrafter"/>
</dbReference>
<comment type="caution">
    <text evidence="6">The sequence shown here is derived from an EMBL/GenBank/DDBJ whole genome shotgun (WGS) entry which is preliminary data.</text>
</comment>
<evidence type="ECO:0000256" key="3">
    <source>
        <dbReference type="ARBA" id="ARBA00023306"/>
    </source>
</evidence>
<dbReference type="EMBL" id="JAMRDG010000002">
    <property type="protein sequence ID" value="KAJ3684930.1"/>
    <property type="molecule type" value="Genomic_DNA"/>
</dbReference>
<feature type="compositionally biased region" description="Basic and acidic residues" evidence="4">
    <location>
        <begin position="980"/>
        <end position="998"/>
    </location>
</feature>
<dbReference type="GO" id="GO:0043111">
    <property type="term" value="P:replication fork arrest"/>
    <property type="evidence" value="ECO:0007669"/>
    <property type="project" value="TreeGrafter"/>
</dbReference>
<reference evidence="6 7" key="1">
    <citation type="journal article" date="2022" name="Cell">
        <title>Repeat-based holocentromeres influence genome architecture and karyotype evolution.</title>
        <authorList>
            <person name="Hofstatter P.G."/>
            <person name="Thangavel G."/>
            <person name="Lux T."/>
            <person name="Neumann P."/>
            <person name="Vondrak T."/>
            <person name="Novak P."/>
            <person name="Zhang M."/>
            <person name="Costa L."/>
            <person name="Castellani M."/>
            <person name="Scott A."/>
            <person name="Toegelov H."/>
            <person name="Fuchs J."/>
            <person name="Mata-Sucre Y."/>
            <person name="Dias Y."/>
            <person name="Vanzela A.L.L."/>
            <person name="Huettel B."/>
            <person name="Almeida C.C.S."/>
            <person name="Simkova H."/>
            <person name="Souza G."/>
            <person name="Pedrosa-Harand A."/>
            <person name="Macas J."/>
            <person name="Mayer K.F.X."/>
            <person name="Houben A."/>
            <person name="Marques A."/>
        </authorList>
    </citation>
    <scope>NUCLEOTIDE SEQUENCE [LARGE SCALE GENOMIC DNA]</scope>
    <source>
        <strain evidence="6">RhyTen1mFocal</strain>
    </source>
</reference>
<feature type="compositionally biased region" description="Basic and acidic residues" evidence="4">
    <location>
        <begin position="1028"/>
        <end position="1045"/>
    </location>
</feature>
<gene>
    <name evidence="6" type="ORF">LUZ61_014094</name>
</gene>
<feature type="compositionally biased region" description="Polar residues" evidence="4">
    <location>
        <begin position="567"/>
        <end position="613"/>
    </location>
</feature>
<feature type="region of interest" description="Disordered" evidence="4">
    <location>
        <begin position="1015"/>
        <end position="1094"/>
    </location>
</feature>
<evidence type="ECO:0000259" key="5">
    <source>
        <dbReference type="Pfam" id="PF04821"/>
    </source>
</evidence>
<organism evidence="6 7">
    <name type="scientific">Rhynchospora tenuis</name>
    <dbReference type="NCBI Taxonomy" id="198213"/>
    <lineage>
        <taxon>Eukaryota</taxon>
        <taxon>Viridiplantae</taxon>
        <taxon>Streptophyta</taxon>
        <taxon>Embryophyta</taxon>
        <taxon>Tracheophyta</taxon>
        <taxon>Spermatophyta</taxon>
        <taxon>Magnoliopsida</taxon>
        <taxon>Liliopsida</taxon>
        <taxon>Poales</taxon>
        <taxon>Cyperaceae</taxon>
        <taxon>Cyperoideae</taxon>
        <taxon>Rhynchosporeae</taxon>
        <taxon>Rhynchospora</taxon>
    </lineage>
</organism>
<dbReference type="InterPro" id="IPR006906">
    <property type="entry name" value="Timeless_N"/>
</dbReference>
<evidence type="ECO:0000256" key="1">
    <source>
        <dbReference type="ARBA" id="ARBA00004123"/>
    </source>
</evidence>
<comment type="subcellular location">
    <subcellularLocation>
        <location evidence="1">Nucleus</location>
    </subcellularLocation>
</comment>
<dbReference type="PANTHER" id="PTHR22940:SF4">
    <property type="entry name" value="PROTEIN TIMELESS HOMOLOG"/>
    <property type="match status" value="1"/>
</dbReference>
<dbReference type="PANTHER" id="PTHR22940">
    <property type="entry name" value="TIMEOUT/TIMELESS-2"/>
    <property type="match status" value="1"/>
</dbReference>
<protein>
    <recommendedName>
        <fullName evidence="5">Timeless N-terminal domain-containing protein</fullName>
    </recommendedName>
</protein>
<evidence type="ECO:0000313" key="7">
    <source>
        <dbReference type="Proteomes" id="UP001210211"/>
    </source>
</evidence>
<feature type="compositionally biased region" description="Basic and acidic residues" evidence="4">
    <location>
        <begin position="833"/>
        <end position="843"/>
    </location>
</feature>
<keyword evidence="3" id="KW-0131">Cell cycle</keyword>
<dbReference type="Proteomes" id="UP001210211">
    <property type="component" value="Unassembled WGS sequence"/>
</dbReference>
<proteinExistence type="predicted"/>
<evidence type="ECO:0000256" key="4">
    <source>
        <dbReference type="SAM" id="MobiDB-lite"/>
    </source>
</evidence>
<feature type="domain" description="Timeless N-terminal" evidence="5">
    <location>
        <begin position="27"/>
        <end position="278"/>
    </location>
</feature>
<feature type="region of interest" description="Disordered" evidence="4">
    <location>
        <begin position="833"/>
        <end position="881"/>
    </location>
</feature>
<feature type="region of interest" description="Disordered" evidence="4">
    <location>
        <begin position="946"/>
        <end position="966"/>
    </location>
</feature>
<accession>A0AAD5WAJ5</accession>
<evidence type="ECO:0000256" key="2">
    <source>
        <dbReference type="ARBA" id="ARBA00023242"/>
    </source>
</evidence>
<feature type="compositionally biased region" description="Polar residues" evidence="4">
    <location>
        <begin position="636"/>
        <end position="649"/>
    </location>
</feature>
<dbReference type="AlphaFoldDB" id="A0AAD5WAJ5"/>
<feature type="compositionally biased region" description="Polar residues" evidence="4">
    <location>
        <begin position="1062"/>
        <end position="1074"/>
    </location>
</feature>
<feature type="region of interest" description="Disordered" evidence="4">
    <location>
        <begin position="979"/>
        <end position="1001"/>
    </location>
</feature>
<feature type="region of interest" description="Disordered" evidence="4">
    <location>
        <begin position="547"/>
        <end position="619"/>
    </location>
</feature>
<feature type="compositionally biased region" description="Acidic residues" evidence="4">
    <location>
        <begin position="1046"/>
        <end position="1059"/>
    </location>
</feature>
<feature type="region of interest" description="Disordered" evidence="4">
    <location>
        <begin position="631"/>
        <end position="661"/>
    </location>
</feature>
<keyword evidence="2" id="KW-0539">Nucleus</keyword>
<dbReference type="GO" id="GO:0000076">
    <property type="term" value="P:DNA replication checkpoint signaling"/>
    <property type="evidence" value="ECO:0007669"/>
    <property type="project" value="TreeGrafter"/>
</dbReference>
<name>A0AAD5WAJ5_9POAL</name>
<evidence type="ECO:0000313" key="6">
    <source>
        <dbReference type="EMBL" id="KAJ3684930.1"/>
    </source>
</evidence>
<dbReference type="InterPro" id="IPR044998">
    <property type="entry name" value="Timeless"/>
</dbReference>
<dbReference type="Pfam" id="PF04821">
    <property type="entry name" value="TIMELESS"/>
    <property type="match status" value="1"/>
</dbReference>
<feature type="compositionally biased region" description="Basic residues" evidence="4">
    <location>
        <begin position="548"/>
        <end position="559"/>
    </location>
</feature>
<dbReference type="GO" id="GO:0003677">
    <property type="term" value="F:DNA binding"/>
    <property type="evidence" value="ECO:0007669"/>
    <property type="project" value="TreeGrafter"/>
</dbReference>
<dbReference type="GO" id="GO:0031298">
    <property type="term" value="C:replication fork protection complex"/>
    <property type="evidence" value="ECO:0007669"/>
    <property type="project" value="TreeGrafter"/>
</dbReference>